<dbReference type="AlphaFoldDB" id="A0ABD3FBB8"/>
<name>A0ABD3FBB8_9STRA</name>
<reference evidence="2 3" key="1">
    <citation type="submission" date="2024-09" db="EMBL/GenBank/DDBJ databases">
        <title>Genome sequencing and assembly of Phytophthora oleae, isolate VK10A, causative agent of rot of olive drupes.</title>
        <authorList>
            <person name="Conti Taguali S."/>
            <person name="Riolo M."/>
            <person name="La Spada F."/>
            <person name="Cacciola S.O."/>
            <person name="Dionisio G."/>
        </authorList>
    </citation>
    <scope>NUCLEOTIDE SEQUENCE [LARGE SCALE GENOMIC DNA]</scope>
    <source>
        <strain evidence="2 3">VK10A</strain>
    </source>
</reference>
<feature type="transmembrane region" description="Helical" evidence="1">
    <location>
        <begin position="66"/>
        <end position="85"/>
    </location>
</feature>
<keyword evidence="3" id="KW-1185">Reference proteome</keyword>
<accession>A0ABD3FBB8</accession>
<evidence type="ECO:0000313" key="2">
    <source>
        <dbReference type="EMBL" id="KAL3664203.1"/>
    </source>
</evidence>
<evidence type="ECO:0000256" key="1">
    <source>
        <dbReference type="SAM" id="Phobius"/>
    </source>
</evidence>
<proteinExistence type="predicted"/>
<keyword evidence="1" id="KW-0472">Membrane</keyword>
<dbReference type="EMBL" id="JBIMZQ010000024">
    <property type="protein sequence ID" value="KAL3664203.1"/>
    <property type="molecule type" value="Genomic_DNA"/>
</dbReference>
<protein>
    <submittedName>
        <fullName evidence="2">Uncharacterized protein</fullName>
    </submittedName>
</protein>
<dbReference type="Proteomes" id="UP001632037">
    <property type="component" value="Unassembled WGS sequence"/>
</dbReference>
<evidence type="ECO:0000313" key="3">
    <source>
        <dbReference type="Proteomes" id="UP001632037"/>
    </source>
</evidence>
<sequence>MESWGVELALGCGMNMAVLAFCWVSGWRPVDTSNSILWHDAHREDEETNETEEHELSIFWNGGTETTIGLVLAVAVMMAVAVEIASKPGSVGTARY</sequence>
<keyword evidence="1" id="KW-1133">Transmembrane helix</keyword>
<keyword evidence="1" id="KW-0812">Transmembrane</keyword>
<feature type="transmembrane region" description="Helical" evidence="1">
    <location>
        <begin position="7"/>
        <end position="27"/>
    </location>
</feature>
<organism evidence="2 3">
    <name type="scientific">Phytophthora oleae</name>
    <dbReference type="NCBI Taxonomy" id="2107226"/>
    <lineage>
        <taxon>Eukaryota</taxon>
        <taxon>Sar</taxon>
        <taxon>Stramenopiles</taxon>
        <taxon>Oomycota</taxon>
        <taxon>Peronosporomycetes</taxon>
        <taxon>Peronosporales</taxon>
        <taxon>Peronosporaceae</taxon>
        <taxon>Phytophthora</taxon>
    </lineage>
</organism>
<gene>
    <name evidence="2" type="ORF">V7S43_010532</name>
</gene>
<comment type="caution">
    <text evidence="2">The sequence shown here is derived from an EMBL/GenBank/DDBJ whole genome shotgun (WGS) entry which is preliminary data.</text>
</comment>